<name>A0A9W8GE22_9FUNG</name>
<keyword evidence="1" id="KW-0472">Membrane</keyword>
<evidence type="ECO:0000313" key="3">
    <source>
        <dbReference type="Proteomes" id="UP001151516"/>
    </source>
</evidence>
<keyword evidence="3" id="KW-1185">Reference proteome</keyword>
<feature type="transmembrane region" description="Helical" evidence="1">
    <location>
        <begin position="27"/>
        <end position="53"/>
    </location>
</feature>
<accession>A0A9W8GE22</accession>
<dbReference type="Proteomes" id="UP001151516">
    <property type="component" value="Unassembled WGS sequence"/>
</dbReference>
<evidence type="ECO:0000313" key="2">
    <source>
        <dbReference type="EMBL" id="KAJ2683072.1"/>
    </source>
</evidence>
<comment type="caution">
    <text evidence="2">The sequence shown here is derived from an EMBL/GenBank/DDBJ whole genome shotgun (WGS) entry which is preliminary data.</text>
</comment>
<dbReference type="AlphaFoldDB" id="A0A9W8GE22"/>
<keyword evidence="1" id="KW-0812">Transmembrane</keyword>
<dbReference type="OrthoDB" id="5576609at2759"/>
<feature type="transmembrane region" description="Helical" evidence="1">
    <location>
        <begin position="130"/>
        <end position="156"/>
    </location>
</feature>
<reference evidence="2" key="1">
    <citation type="submission" date="2022-07" db="EMBL/GenBank/DDBJ databases">
        <title>Phylogenomic reconstructions and comparative analyses of Kickxellomycotina fungi.</title>
        <authorList>
            <person name="Reynolds N.K."/>
            <person name="Stajich J.E."/>
            <person name="Barry K."/>
            <person name="Grigoriev I.V."/>
            <person name="Crous P."/>
            <person name="Smith M.E."/>
        </authorList>
    </citation>
    <scope>NUCLEOTIDE SEQUENCE</scope>
    <source>
        <strain evidence="2">CBS 109367</strain>
    </source>
</reference>
<dbReference type="EMBL" id="JANBTX010000326">
    <property type="protein sequence ID" value="KAJ2683072.1"/>
    <property type="molecule type" value="Genomic_DNA"/>
</dbReference>
<evidence type="ECO:0000256" key="1">
    <source>
        <dbReference type="SAM" id="Phobius"/>
    </source>
</evidence>
<gene>
    <name evidence="2" type="ORF">IWW39_005701</name>
</gene>
<proteinExistence type="predicted"/>
<organism evidence="2 3">
    <name type="scientific">Coemansia spiralis</name>
    <dbReference type="NCBI Taxonomy" id="417178"/>
    <lineage>
        <taxon>Eukaryota</taxon>
        <taxon>Fungi</taxon>
        <taxon>Fungi incertae sedis</taxon>
        <taxon>Zoopagomycota</taxon>
        <taxon>Kickxellomycotina</taxon>
        <taxon>Kickxellomycetes</taxon>
        <taxon>Kickxellales</taxon>
        <taxon>Kickxellaceae</taxon>
        <taxon>Coemansia</taxon>
    </lineage>
</organism>
<keyword evidence="1" id="KW-1133">Transmembrane helix</keyword>
<feature type="transmembrane region" description="Helical" evidence="1">
    <location>
        <begin position="96"/>
        <end position="118"/>
    </location>
</feature>
<sequence length="211" mass="23799">MILFLDPSTAGVNSFCDLKLIPNHQQYVFTICTVAVWQYLAGIIGVISIAALFAHIIRARNKTASLLHESTQYYGPSGAVQRNTNPELLNKTLRTVIWFPITPIISLWLNMLLVSVYYYRQRVYMSLEFINVVLLALQSFFLAIALVVNPSVRYAYSEQAKRRQREKGGQDIHALYDNNDVGTRLPQLQTLETLSLDSLSLSGLSISPTFP</sequence>
<protein>
    <submittedName>
        <fullName evidence="2">Uncharacterized protein</fullName>
    </submittedName>
</protein>